<keyword evidence="4 10" id="KW-0312">Gluconeogenesis</keyword>
<dbReference type="NCBIfam" id="NF006821">
    <property type="entry name" value="PRK09344.1-3"/>
    <property type="match status" value="1"/>
</dbReference>
<reference evidence="11 12" key="1">
    <citation type="submission" date="2024-04" db="EMBL/GenBank/DDBJ databases">
        <title>WGS of bacteria from Torrens River.</title>
        <authorList>
            <person name="Wyrsch E.R."/>
            <person name="Drigo B."/>
        </authorList>
    </citation>
    <scope>NUCLEOTIDE SEQUENCE [LARGE SCALE GENOMIC DNA]</scope>
    <source>
        <strain evidence="11 12">TWI391</strain>
    </source>
</reference>
<keyword evidence="5 10" id="KW-0547">Nucleotide-binding</keyword>
<evidence type="ECO:0000256" key="3">
    <source>
        <dbReference type="ARBA" id="ARBA00012363"/>
    </source>
</evidence>
<comment type="similarity">
    <text evidence="2 10">Belongs to the phosphoenolpyruvate carboxykinase (ATP) family.</text>
</comment>
<evidence type="ECO:0000256" key="2">
    <source>
        <dbReference type="ARBA" id="ARBA00006052"/>
    </source>
</evidence>
<dbReference type="Proteomes" id="UP001409291">
    <property type="component" value="Unassembled WGS sequence"/>
</dbReference>
<protein>
    <recommendedName>
        <fullName evidence="3 10">Phosphoenolpyruvate carboxykinase (ATP)</fullName>
        <shortName evidence="10">PCK</shortName>
        <shortName evidence="10">PEP carboxykinase</shortName>
        <shortName evidence="10">PEPCK</shortName>
        <ecNumber evidence="3 10">4.1.1.49</ecNumber>
    </recommendedName>
</protein>
<dbReference type="NCBIfam" id="TIGR00224">
    <property type="entry name" value="pckA"/>
    <property type="match status" value="1"/>
</dbReference>
<dbReference type="InterPro" id="IPR001272">
    <property type="entry name" value="PEP_carboxykinase_ATP"/>
</dbReference>
<feature type="binding site" evidence="10">
    <location>
        <position position="254"/>
    </location>
    <ligand>
        <name>Mn(2+)</name>
        <dbReference type="ChEBI" id="CHEBI:29035"/>
    </ligand>
</feature>
<comment type="subcellular location">
    <subcellularLocation>
        <location evidence="10">Cytoplasm</location>
    </subcellularLocation>
</comment>
<dbReference type="GO" id="GO:0004612">
    <property type="term" value="F:phosphoenolpyruvate carboxykinase (ATP) activity"/>
    <property type="evidence" value="ECO:0007669"/>
    <property type="project" value="UniProtKB-EC"/>
</dbReference>
<dbReference type="Gene3D" id="3.90.228.20">
    <property type="match status" value="1"/>
</dbReference>
<comment type="cofactor">
    <cofactor evidence="10">
        <name>Mn(2+)</name>
        <dbReference type="ChEBI" id="CHEBI:29035"/>
    </cofactor>
    <text evidence="10">Binds 1 Mn(2+) ion per subunit.</text>
</comment>
<keyword evidence="10" id="KW-0464">Manganese</keyword>
<keyword evidence="7 10" id="KW-0067">ATP-binding</keyword>
<dbReference type="SUPFAM" id="SSF53795">
    <property type="entry name" value="PEP carboxykinase-like"/>
    <property type="match status" value="1"/>
</dbReference>
<evidence type="ECO:0000256" key="7">
    <source>
        <dbReference type="ARBA" id="ARBA00022840"/>
    </source>
</evidence>
<dbReference type="InterPro" id="IPR013035">
    <property type="entry name" value="PEP_carboxykinase_C"/>
</dbReference>
<keyword evidence="10" id="KW-0479">Metal-binding</keyword>
<sequence>MTLSKIKQLAALGIHQPKEVFCQLDRNALIGHAIQKGEASLAENGALNILTGKFTGRSPKDRYLVKDEITENRVFWNEVNQAIIPDAFNKLYDLTTEYLSAKELFVRDCQVVSSDDLSKHLLVVSTKATQDLFASNMFIETNGIEYTEVDWTVLVASDLQVPNFQELGLNAPNCVVIDFSRCVVLVIGTGYTGEIKKSIFSILNFILPVQDGVLSMHCSANVGKDGDTALFFGLSGTGKTTLSADVNRNLVGDDEHGWSDNGVFNFEGGCYAKCLGLNPQQEPEIYGAIKSGSLLENIKFHEGTAVPNFEDASITENMRVSYPLSYISSYKDVKLVDAPNNIFFLSADAFGVLPPISKLTIEQAMYYFINGYTAKVAGTEMGVSKPTATFSACFGQAFMPLHPMEYAELLRDRLKKNPDTKVWLVNTGWIGGPYGVGRRIKLAYTRSLIQAALSGELEEYPMEVHPIFNLKYPTFCQEVPEQILGAKQLWGNDDAYDEQAMALKSLFENNFKKYQDTYFTTV</sequence>
<dbReference type="HAMAP" id="MF_00453">
    <property type="entry name" value="PEPCK_ATP"/>
    <property type="match status" value="1"/>
</dbReference>
<feature type="binding site" evidence="10">
    <location>
        <position position="197"/>
    </location>
    <ligand>
        <name>Mn(2+)</name>
        <dbReference type="ChEBI" id="CHEBI:29035"/>
    </ligand>
</feature>
<organism evidence="11 12">
    <name type="scientific">Sphingobacterium kitahiroshimense</name>
    <dbReference type="NCBI Taxonomy" id="470446"/>
    <lineage>
        <taxon>Bacteria</taxon>
        <taxon>Pseudomonadati</taxon>
        <taxon>Bacteroidota</taxon>
        <taxon>Sphingobacteriia</taxon>
        <taxon>Sphingobacteriales</taxon>
        <taxon>Sphingobacteriaceae</taxon>
        <taxon>Sphingobacterium</taxon>
    </lineage>
</organism>
<dbReference type="NCBIfam" id="NF006820">
    <property type="entry name" value="PRK09344.1-2"/>
    <property type="match status" value="1"/>
</dbReference>
<feature type="binding site" evidence="10">
    <location>
        <position position="191"/>
    </location>
    <ligand>
        <name>substrate</name>
    </ligand>
</feature>
<dbReference type="PIRSF" id="PIRSF006294">
    <property type="entry name" value="PEP_crbxkin"/>
    <property type="match status" value="1"/>
</dbReference>
<keyword evidence="12" id="KW-1185">Reference proteome</keyword>
<dbReference type="Pfam" id="PF01293">
    <property type="entry name" value="PEPCK_ATP"/>
    <property type="match status" value="1"/>
</dbReference>
<evidence type="ECO:0000256" key="9">
    <source>
        <dbReference type="ARBA" id="ARBA00047371"/>
    </source>
</evidence>
<evidence type="ECO:0000256" key="4">
    <source>
        <dbReference type="ARBA" id="ARBA00022432"/>
    </source>
</evidence>
<comment type="catalytic activity">
    <reaction evidence="9 10">
        <text>oxaloacetate + ATP = phosphoenolpyruvate + ADP + CO2</text>
        <dbReference type="Rhea" id="RHEA:18617"/>
        <dbReference type="ChEBI" id="CHEBI:16452"/>
        <dbReference type="ChEBI" id="CHEBI:16526"/>
        <dbReference type="ChEBI" id="CHEBI:30616"/>
        <dbReference type="ChEBI" id="CHEBI:58702"/>
        <dbReference type="ChEBI" id="CHEBI:456216"/>
        <dbReference type="EC" id="4.1.1.49"/>
    </reaction>
</comment>
<comment type="caution">
    <text evidence="11">The sequence shown here is derived from an EMBL/GenBank/DDBJ whole genome shotgun (WGS) entry which is preliminary data.</text>
</comment>
<dbReference type="SUPFAM" id="SSF68923">
    <property type="entry name" value="PEP carboxykinase N-terminal domain"/>
    <property type="match status" value="1"/>
</dbReference>
<feature type="binding site" evidence="10">
    <location>
        <position position="282"/>
    </location>
    <ligand>
        <name>ATP</name>
        <dbReference type="ChEBI" id="CHEBI:30616"/>
    </ligand>
</feature>
<evidence type="ECO:0000313" key="12">
    <source>
        <dbReference type="Proteomes" id="UP001409291"/>
    </source>
</evidence>
<dbReference type="PANTHER" id="PTHR30031:SF0">
    <property type="entry name" value="PHOSPHOENOLPYRUVATE CARBOXYKINASE (ATP)"/>
    <property type="match status" value="1"/>
</dbReference>
<evidence type="ECO:0000256" key="5">
    <source>
        <dbReference type="ARBA" id="ARBA00022741"/>
    </source>
</evidence>
<evidence type="ECO:0000256" key="1">
    <source>
        <dbReference type="ARBA" id="ARBA00004742"/>
    </source>
</evidence>
<comment type="pathway">
    <text evidence="1 10">Carbohydrate biosynthesis; gluconeogenesis.</text>
</comment>
<accession>A0ABV0BMI1</accession>
<feature type="binding site" evidence="10">
    <location>
        <position position="197"/>
    </location>
    <ligand>
        <name>substrate</name>
    </ligand>
</feature>
<feature type="binding site" evidence="10">
    <location>
        <position position="445"/>
    </location>
    <ligand>
        <name>ATP</name>
        <dbReference type="ChEBI" id="CHEBI:30616"/>
    </ligand>
</feature>
<comment type="function">
    <text evidence="10">Involved in the gluconeogenesis. Catalyzes the conversion of oxaloacetate (OAA) to phosphoenolpyruvate (PEP) through direct phosphoryl transfer between the nucleoside triphosphate and OAA.</text>
</comment>
<dbReference type="RefSeq" id="WP_346580299.1">
    <property type="nucleotide sequence ID" value="NZ_JBDJLH010000006.1"/>
</dbReference>
<evidence type="ECO:0000256" key="10">
    <source>
        <dbReference type="HAMAP-Rule" id="MF_00453"/>
    </source>
</evidence>
<evidence type="ECO:0000256" key="6">
    <source>
        <dbReference type="ARBA" id="ARBA00022793"/>
    </source>
</evidence>
<keyword evidence="10" id="KW-0963">Cytoplasm</keyword>
<feature type="binding site" evidence="10">
    <location>
        <position position="217"/>
    </location>
    <ligand>
        <name>Mn(2+)</name>
        <dbReference type="ChEBI" id="CHEBI:29035"/>
    </ligand>
</feature>
<dbReference type="PANTHER" id="PTHR30031">
    <property type="entry name" value="PHOSPHOENOLPYRUVATE CARBOXYKINASE ATP"/>
    <property type="match status" value="1"/>
</dbReference>
<dbReference type="Gene3D" id="2.170.8.10">
    <property type="entry name" value="Phosphoenolpyruvate Carboxykinase, domain 2"/>
    <property type="match status" value="1"/>
</dbReference>
<evidence type="ECO:0000256" key="8">
    <source>
        <dbReference type="ARBA" id="ARBA00023239"/>
    </source>
</evidence>
<dbReference type="InterPro" id="IPR008210">
    <property type="entry name" value="PEP_carboxykinase_N"/>
</dbReference>
<keyword evidence="8 10" id="KW-0456">Lyase</keyword>
<keyword evidence="6 10" id="KW-0210">Decarboxylase</keyword>
<feature type="binding site" evidence="10">
    <location>
        <begin position="233"/>
        <end position="241"/>
    </location>
    <ligand>
        <name>ATP</name>
        <dbReference type="ChEBI" id="CHEBI:30616"/>
    </ligand>
</feature>
<dbReference type="EMBL" id="JBDJNQ010000001">
    <property type="protein sequence ID" value="MEN5375702.1"/>
    <property type="molecule type" value="Genomic_DNA"/>
</dbReference>
<feature type="binding site" evidence="10">
    <location>
        <begin position="439"/>
        <end position="440"/>
    </location>
    <ligand>
        <name>ATP</name>
        <dbReference type="ChEBI" id="CHEBI:30616"/>
    </ligand>
</feature>
<dbReference type="EC" id="4.1.1.49" evidence="3 10"/>
<feature type="binding site" evidence="10">
    <location>
        <position position="217"/>
    </location>
    <ligand>
        <name>ATP</name>
        <dbReference type="ChEBI" id="CHEBI:30616"/>
    </ligand>
</feature>
<name>A0ABV0BMI1_9SPHI</name>
<dbReference type="Gene3D" id="3.40.449.10">
    <property type="entry name" value="Phosphoenolpyruvate Carboxykinase, domain 1"/>
    <property type="match status" value="1"/>
</dbReference>
<feature type="binding site" evidence="10">
    <location>
        <position position="197"/>
    </location>
    <ligand>
        <name>ATP</name>
        <dbReference type="ChEBI" id="CHEBI:30616"/>
    </ligand>
</feature>
<evidence type="ECO:0000313" key="11">
    <source>
        <dbReference type="EMBL" id="MEN5375702.1"/>
    </source>
</evidence>
<proteinExistence type="inferred from homology"/>
<feature type="binding site" evidence="10">
    <location>
        <position position="57"/>
    </location>
    <ligand>
        <name>substrate</name>
    </ligand>
</feature>
<feature type="binding site" evidence="10">
    <location>
        <position position="319"/>
    </location>
    <ligand>
        <name>ATP</name>
        <dbReference type="ChEBI" id="CHEBI:30616"/>
    </ligand>
</feature>
<feature type="binding site" evidence="10">
    <location>
        <position position="319"/>
    </location>
    <ligand>
        <name>substrate</name>
    </ligand>
</feature>
<gene>
    <name evidence="10 11" type="primary">pckA</name>
    <name evidence="11" type="ORF">ABE541_00330</name>
</gene>